<reference evidence="3 4" key="1">
    <citation type="journal article" date="2023" name="Plants (Basel)">
        <title>Bridging the Gap: Combining Genomics and Transcriptomics Approaches to Understand Stylosanthes scabra, an Orphan Legume from the Brazilian Caatinga.</title>
        <authorList>
            <person name="Ferreira-Neto J.R.C."/>
            <person name="da Silva M.D."/>
            <person name="Binneck E."/>
            <person name="de Melo N.F."/>
            <person name="da Silva R.H."/>
            <person name="de Melo A.L.T.M."/>
            <person name="Pandolfi V."/>
            <person name="Bustamante F.O."/>
            <person name="Brasileiro-Vidal A.C."/>
            <person name="Benko-Iseppon A.M."/>
        </authorList>
    </citation>
    <scope>NUCLEOTIDE SEQUENCE [LARGE SCALE GENOMIC DNA]</scope>
    <source>
        <tissue evidence="3">Leaves</tissue>
    </source>
</reference>
<dbReference type="Proteomes" id="UP001341840">
    <property type="component" value="Unassembled WGS sequence"/>
</dbReference>
<evidence type="ECO:0000256" key="1">
    <source>
        <dbReference type="SAM" id="MobiDB-lite"/>
    </source>
</evidence>
<dbReference type="EMBL" id="JASCZI010000012">
    <property type="protein sequence ID" value="MED6106581.1"/>
    <property type="molecule type" value="Genomic_DNA"/>
</dbReference>
<proteinExistence type="predicted"/>
<dbReference type="InterPro" id="IPR046796">
    <property type="entry name" value="Transposase_32_dom"/>
</dbReference>
<evidence type="ECO:0000259" key="2">
    <source>
        <dbReference type="Pfam" id="PF20167"/>
    </source>
</evidence>
<dbReference type="InterPro" id="IPR036703">
    <property type="entry name" value="MOB_kinase_act_sf"/>
</dbReference>
<evidence type="ECO:0000313" key="4">
    <source>
        <dbReference type="Proteomes" id="UP001341840"/>
    </source>
</evidence>
<sequence length="153" mass="17516">MAKGWYEFVCRSIIPTTNRSEVTVERVVLIHSIIIGEDIRVEEIIADQIYKFFYKTNLSSSLPFPSVIARLCQEAKVSIPDDTLIPQAAAINGASMVKVREPRQPRREAPPQQVKEEAPQQQPQTHQQQQFPPNFYTHFDNSMTAIYKRLDSA</sequence>
<dbReference type="Pfam" id="PF20167">
    <property type="entry name" value="Transposase_32"/>
    <property type="match status" value="1"/>
</dbReference>
<keyword evidence="4" id="KW-1185">Reference proteome</keyword>
<organism evidence="3 4">
    <name type="scientific">Stylosanthes scabra</name>
    <dbReference type="NCBI Taxonomy" id="79078"/>
    <lineage>
        <taxon>Eukaryota</taxon>
        <taxon>Viridiplantae</taxon>
        <taxon>Streptophyta</taxon>
        <taxon>Embryophyta</taxon>
        <taxon>Tracheophyta</taxon>
        <taxon>Spermatophyta</taxon>
        <taxon>Magnoliopsida</taxon>
        <taxon>eudicotyledons</taxon>
        <taxon>Gunneridae</taxon>
        <taxon>Pentapetalae</taxon>
        <taxon>rosids</taxon>
        <taxon>fabids</taxon>
        <taxon>Fabales</taxon>
        <taxon>Fabaceae</taxon>
        <taxon>Papilionoideae</taxon>
        <taxon>50 kb inversion clade</taxon>
        <taxon>dalbergioids sensu lato</taxon>
        <taxon>Dalbergieae</taxon>
        <taxon>Pterocarpus clade</taxon>
        <taxon>Stylosanthes</taxon>
    </lineage>
</organism>
<gene>
    <name evidence="3" type="ORF">PIB30_005865</name>
</gene>
<feature type="region of interest" description="Disordered" evidence="1">
    <location>
        <begin position="96"/>
        <end position="135"/>
    </location>
</feature>
<name>A0ABU6Q445_9FABA</name>
<evidence type="ECO:0000313" key="3">
    <source>
        <dbReference type="EMBL" id="MED6106581.1"/>
    </source>
</evidence>
<feature type="compositionally biased region" description="Basic and acidic residues" evidence="1">
    <location>
        <begin position="98"/>
        <end position="118"/>
    </location>
</feature>
<feature type="domain" description="Putative plant transposon protein" evidence="2">
    <location>
        <begin position="2"/>
        <end position="77"/>
    </location>
</feature>
<accession>A0ABU6Q445</accession>
<comment type="caution">
    <text evidence="3">The sequence shown here is derived from an EMBL/GenBank/DDBJ whole genome shotgun (WGS) entry which is preliminary data.</text>
</comment>
<protein>
    <recommendedName>
        <fullName evidence="2">Putative plant transposon protein domain-containing protein</fullName>
    </recommendedName>
</protein>
<feature type="compositionally biased region" description="Low complexity" evidence="1">
    <location>
        <begin position="119"/>
        <end position="133"/>
    </location>
</feature>
<dbReference type="Gene3D" id="1.20.140.30">
    <property type="entry name" value="MOB kinase activator"/>
    <property type="match status" value="1"/>
</dbReference>